<evidence type="ECO:0000313" key="2">
    <source>
        <dbReference type="Proteomes" id="UP001597380"/>
    </source>
</evidence>
<dbReference type="InterPro" id="IPR025346">
    <property type="entry name" value="DUF4250"/>
</dbReference>
<evidence type="ECO:0000313" key="1">
    <source>
        <dbReference type="EMBL" id="MFD2098051.1"/>
    </source>
</evidence>
<sequence length="64" mass="7271">MDLTNFYSIDPYILLGIVNEKLRIECDDIGDLSTCYEMNAESLSDRLADIGYAYDPLSNQFKAI</sequence>
<dbReference type="Pfam" id="PF14056">
    <property type="entry name" value="DUF4250"/>
    <property type="match status" value="1"/>
</dbReference>
<gene>
    <name evidence="1" type="ORF">ACFSJ3_18905</name>
</gene>
<protein>
    <submittedName>
        <fullName evidence="1">DUF4250 domain-containing protein</fullName>
    </submittedName>
</protein>
<dbReference type="Proteomes" id="UP001597380">
    <property type="component" value="Unassembled WGS sequence"/>
</dbReference>
<organism evidence="1 2">
    <name type="scientific">Corallincola platygyrae</name>
    <dbReference type="NCBI Taxonomy" id="1193278"/>
    <lineage>
        <taxon>Bacteria</taxon>
        <taxon>Pseudomonadati</taxon>
        <taxon>Pseudomonadota</taxon>
        <taxon>Gammaproteobacteria</taxon>
        <taxon>Alteromonadales</taxon>
        <taxon>Psychromonadaceae</taxon>
        <taxon>Corallincola</taxon>
    </lineage>
</organism>
<accession>A0ABW4XU67</accession>
<reference evidence="2" key="1">
    <citation type="journal article" date="2019" name="Int. J. Syst. Evol. Microbiol.">
        <title>The Global Catalogue of Microorganisms (GCM) 10K type strain sequencing project: providing services to taxonomists for standard genome sequencing and annotation.</title>
        <authorList>
            <consortium name="The Broad Institute Genomics Platform"/>
            <consortium name="The Broad Institute Genome Sequencing Center for Infectious Disease"/>
            <person name="Wu L."/>
            <person name="Ma J."/>
        </authorList>
    </citation>
    <scope>NUCLEOTIDE SEQUENCE [LARGE SCALE GENOMIC DNA]</scope>
    <source>
        <strain evidence="2">CGMCC 1.10992</strain>
    </source>
</reference>
<proteinExistence type="predicted"/>
<comment type="caution">
    <text evidence="1">The sequence shown here is derived from an EMBL/GenBank/DDBJ whole genome shotgun (WGS) entry which is preliminary data.</text>
</comment>
<dbReference type="RefSeq" id="WP_345342345.1">
    <property type="nucleotide sequence ID" value="NZ_BAABLI010000034.1"/>
</dbReference>
<name>A0ABW4XU67_9GAMM</name>
<dbReference type="EMBL" id="JBHUHT010000031">
    <property type="protein sequence ID" value="MFD2098051.1"/>
    <property type="molecule type" value="Genomic_DNA"/>
</dbReference>
<keyword evidence="2" id="KW-1185">Reference proteome</keyword>